<gene>
    <name evidence="1" type="ORF">PZE19_16775</name>
</gene>
<dbReference type="RefSeq" id="WP_277861783.1">
    <property type="nucleotide sequence ID" value="NZ_JARRAG010000002.1"/>
</dbReference>
<accession>A0ABT6FCY2</accession>
<comment type="caution">
    <text evidence="1">The sequence shown here is derived from an EMBL/GenBank/DDBJ whole genome shotgun (WGS) entry which is preliminary data.</text>
</comment>
<proteinExistence type="predicted"/>
<evidence type="ECO:0000313" key="1">
    <source>
        <dbReference type="EMBL" id="MDG3005448.1"/>
    </source>
</evidence>
<sequence>MQLIADGGRDHDWREATEREIIARPLALGDLVPHPLSLPFAFTSPGGEGVEGSVTISACQASDGLLRVAVSLANTTPVSASPISTHAEVQPHSLTSAHVILELRGGSFVSSIDPQGPFLAAAAGCCNVGLWPVLVGQEGSRSAMLAAPIILYDYPRIAPESHGDLFDATEIDEILTLRILTLTEPEKREMAAFDPRARTLLYRTEALGEDQILKLHGSMRRSDPSPGDRVILRPKRRADAFDIMLAGRSATISTIERDFEDQVYVTVLVDDDPGKDLGEQGKPGHRFFFHVDEVEPLGQVVVSPP</sequence>
<reference evidence="1 2" key="1">
    <citation type="submission" date="2023-03" db="EMBL/GenBank/DDBJ databases">
        <title>Paludisphaera mucosa sp. nov. a novel planctomycete from northern fen.</title>
        <authorList>
            <person name="Ivanova A."/>
        </authorList>
    </citation>
    <scope>NUCLEOTIDE SEQUENCE [LARGE SCALE GENOMIC DNA]</scope>
    <source>
        <strain evidence="1 2">Pla2</strain>
    </source>
</reference>
<dbReference type="EMBL" id="JARRAG010000002">
    <property type="protein sequence ID" value="MDG3005448.1"/>
    <property type="molecule type" value="Genomic_DNA"/>
</dbReference>
<organism evidence="1 2">
    <name type="scientific">Paludisphaera mucosa</name>
    <dbReference type="NCBI Taxonomy" id="3030827"/>
    <lineage>
        <taxon>Bacteria</taxon>
        <taxon>Pseudomonadati</taxon>
        <taxon>Planctomycetota</taxon>
        <taxon>Planctomycetia</taxon>
        <taxon>Isosphaerales</taxon>
        <taxon>Isosphaeraceae</taxon>
        <taxon>Paludisphaera</taxon>
    </lineage>
</organism>
<keyword evidence="2" id="KW-1185">Reference proteome</keyword>
<evidence type="ECO:0000313" key="2">
    <source>
        <dbReference type="Proteomes" id="UP001216907"/>
    </source>
</evidence>
<protein>
    <submittedName>
        <fullName evidence="1">Uncharacterized protein</fullName>
    </submittedName>
</protein>
<name>A0ABT6FCY2_9BACT</name>
<dbReference type="Proteomes" id="UP001216907">
    <property type="component" value="Unassembled WGS sequence"/>
</dbReference>